<organism evidence="11 12">
    <name type="scientific">Caenorhabditis angaria</name>
    <dbReference type="NCBI Taxonomy" id="860376"/>
    <lineage>
        <taxon>Eukaryota</taxon>
        <taxon>Metazoa</taxon>
        <taxon>Ecdysozoa</taxon>
        <taxon>Nematoda</taxon>
        <taxon>Chromadorea</taxon>
        <taxon>Rhabditida</taxon>
        <taxon>Rhabditina</taxon>
        <taxon>Rhabditomorpha</taxon>
        <taxon>Rhabditoidea</taxon>
        <taxon>Rhabditidae</taxon>
        <taxon>Peloderinae</taxon>
        <taxon>Caenorhabditis</taxon>
    </lineage>
</organism>
<dbReference type="Proteomes" id="UP001152747">
    <property type="component" value="Unassembled WGS sequence"/>
</dbReference>
<dbReference type="PROSITE" id="PS00027">
    <property type="entry name" value="HOMEOBOX_1"/>
    <property type="match status" value="1"/>
</dbReference>
<reference evidence="11" key="1">
    <citation type="submission" date="2022-11" db="EMBL/GenBank/DDBJ databases">
        <authorList>
            <person name="Kikuchi T."/>
        </authorList>
    </citation>
    <scope>NUCLEOTIDE SEQUENCE</scope>
    <source>
        <strain evidence="11">PS1010</strain>
    </source>
</reference>
<dbReference type="EMBL" id="CANHGI010000006">
    <property type="protein sequence ID" value="CAI5454269.1"/>
    <property type="molecule type" value="Genomic_DNA"/>
</dbReference>
<feature type="domain" description="POU-specific" evidence="10">
    <location>
        <begin position="276"/>
        <end position="350"/>
    </location>
</feature>
<accession>A0A9P1N7R4</accession>
<dbReference type="PANTHER" id="PTHR11636:SF137">
    <property type="entry name" value="HOMEOBOX PROTEIN CEH-18"/>
    <property type="match status" value="1"/>
</dbReference>
<evidence type="ECO:0000256" key="1">
    <source>
        <dbReference type="ARBA" id="ARBA00004123"/>
    </source>
</evidence>
<dbReference type="PROSITE" id="PS00465">
    <property type="entry name" value="POU_2"/>
    <property type="match status" value="1"/>
</dbReference>
<dbReference type="CDD" id="cd00086">
    <property type="entry name" value="homeodomain"/>
    <property type="match status" value="1"/>
</dbReference>
<evidence type="ECO:0000256" key="6">
    <source>
        <dbReference type="RuleBase" id="RU000682"/>
    </source>
</evidence>
<evidence type="ECO:0000256" key="7">
    <source>
        <dbReference type="RuleBase" id="RU361194"/>
    </source>
</evidence>
<dbReference type="SUPFAM" id="SSF47413">
    <property type="entry name" value="lambda repressor-like DNA-binding domains"/>
    <property type="match status" value="1"/>
</dbReference>
<dbReference type="PROSITE" id="PS50071">
    <property type="entry name" value="HOMEOBOX_2"/>
    <property type="match status" value="1"/>
</dbReference>
<dbReference type="PROSITE" id="PS00035">
    <property type="entry name" value="POU_1"/>
    <property type="match status" value="1"/>
</dbReference>
<dbReference type="GO" id="GO:0005634">
    <property type="term" value="C:nucleus"/>
    <property type="evidence" value="ECO:0007669"/>
    <property type="project" value="UniProtKB-SubCell"/>
</dbReference>
<dbReference type="SMART" id="SM00389">
    <property type="entry name" value="HOX"/>
    <property type="match status" value="1"/>
</dbReference>
<dbReference type="SUPFAM" id="SSF46689">
    <property type="entry name" value="Homeodomain-like"/>
    <property type="match status" value="1"/>
</dbReference>
<keyword evidence="7" id="KW-0804">Transcription</keyword>
<dbReference type="PRINTS" id="PR00028">
    <property type="entry name" value="POUDOMAIN"/>
</dbReference>
<dbReference type="Gene3D" id="1.10.10.60">
    <property type="entry name" value="Homeodomain-like"/>
    <property type="match status" value="1"/>
</dbReference>
<protein>
    <recommendedName>
        <fullName evidence="7">POU domain protein</fullName>
    </recommendedName>
</protein>
<feature type="region of interest" description="Disordered" evidence="8">
    <location>
        <begin position="75"/>
        <end position="104"/>
    </location>
</feature>
<comment type="similarity">
    <text evidence="7">Belongs to the POU transcription factor family.</text>
</comment>
<proteinExistence type="inferred from homology"/>
<dbReference type="PROSITE" id="PS51179">
    <property type="entry name" value="POU_3"/>
    <property type="match status" value="1"/>
</dbReference>
<evidence type="ECO:0000256" key="4">
    <source>
        <dbReference type="ARBA" id="ARBA00023242"/>
    </source>
</evidence>
<keyword evidence="2 5" id="KW-0238">DNA-binding</keyword>
<feature type="region of interest" description="Disordered" evidence="8">
    <location>
        <begin position="14"/>
        <end position="50"/>
    </location>
</feature>
<feature type="DNA-binding region" description="Homeobox" evidence="5">
    <location>
        <begin position="409"/>
        <end position="468"/>
    </location>
</feature>
<feature type="domain" description="Homeobox" evidence="9">
    <location>
        <begin position="407"/>
        <end position="467"/>
    </location>
</feature>
<keyword evidence="4 5" id="KW-0539">Nucleus</keyword>
<evidence type="ECO:0000259" key="10">
    <source>
        <dbReference type="PROSITE" id="PS51179"/>
    </source>
</evidence>
<evidence type="ECO:0000313" key="11">
    <source>
        <dbReference type="EMBL" id="CAI5454269.1"/>
    </source>
</evidence>
<feature type="region of interest" description="Disordered" evidence="8">
    <location>
        <begin position="503"/>
        <end position="522"/>
    </location>
</feature>
<keyword evidence="3 5" id="KW-0371">Homeobox</keyword>
<comment type="caution">
    <text evidence="11">The sequence shown here is derived from an EMBL/GenBank/DDBJ whole genome shotgun (WGS) entry which is preliminary data.</text>
</comment>
<name>A0A9P1N7R4_9PELO</name>
<dbReference type="Pfam" id="PF00157">
    <property type="entry name" value="Pou"/>
    <property type="match status" value="1"/>
</dbReference>
<dbReference type="GO" id="GO:0000978">
    <property type="term" value="F:RNA polymerase II cis-regulatory region sequence-specific DNA binding"/>
    <property type="evidence" value="ECO:0007669"/>
    <property type="project" value="TreeGrafter"/>
</dbReference>
<dbReference type="GO" id="GO:0030154">
    <property type="term" value="P:cell differentiation"/>
    <property type="evidence" value="ECO:0007669"/>
    <property type="project" value="UniProtKB-ARBA"/>
</dbReference>
<dbReference type="InterPro" id="IPR017970">
    <property type="entry name" value="Homeobox_CS"/>
</dbReference>
<dbReference type="Gene3D" id="1.10.260.40">
    <property type="entry name" value="lambda repressor-like DNA-binding domains"/>
    <property type="match status" value="1"/>
</dbReference>
<evidence type="ECO:0000256" key="2">
    <source>
        <dbReference type="ARBA" id="ARBA00023125"/>
    </source>
</evidence>
<dbReference type="InterPro" id="IPR013847">
    <property type="entry name" value="POU"/>
</dbReference>
<feature type="compositionally biased region" description="Polar residues" evidence="8">
    <location>
        <begin position="512"/>
        <end position="522"/>
    </location>
</feature>
<evidence type="ECO:0000256" key="5">
    <source>
        <dbReference type="PROSITE-ProRule" id="PRU00108"/>
    </source>
</evidence>
<dbReference type="InterPro" id="IPR001356">
    <property type="entry name" value="HD"/>
</dbReference>
<feature type="compositionally biased region" description="Basic residues" evidence="8">
    <location>
        <begin position="31"/>
        <end position="40"/>
    </location>
</feature>
<dbReference type="AlphaFoldDB" id="A0A9P1N7R4"/>
<evidence type="ECO:0000259" key="9">
    <source>
        <dbReference type="PROSITE" id="PS50071"/>
    </source>
</evidence>
<dbReference type="InterPro" id="IPR010982">
    <property type="entry name" value="Lambda_DNA-bd_dom_sf"/>
</dbReference>
<dbReference type="SMART" id="SM00352">
    <property type="entry name" value="POU"/>
    <property type="match status" value="1"/>
</dbReference>
<dbReference type="OrthoDB" id="6358449at2759"/>
<dbReference type="PANTHER" id="PTHR11636">
    <property type="entry name" value="POU DOMAIN"/>
    <property type="match status" value="1"/>
</dbReference>
<dbReference type="FunFam" id="1.10.260.40:FF:000001">
    <property type="entry name" value="POU domain protein"/>
    <property type="match status" value="1"/>
</dbReference>
<gene>
    <name evidence="11" type="ORF">CAMP_LOCUS16906</name>
</gene>
<dbReference type="InterPro" id="IPR000327">
    <property type="entry name" value="POU_dom"/>
</dbReference>
<dbReference type="GO" id="GO:0000981">
    <property type="term" value="F:DNA-binding transcription factor activity, RNA polymerase II-specific"/>
    <property type="evidence" value="ECO:0007669"/>
    <property type="project" value="InterPro"/>
</dbReference>
<sequence length="535" mass="59105">MNGLEHALHLLAEANGSIAPERISPSQSGSSKRKSRPVKRIIHEEEDFDTGDLECAAMPLDSAEPLLASIQQQISSYASEGSHREEDEGASSEVLSTGSVDESMEQNTLAGNELLRRVAEVLSSGQLNGNGSIANSFLQQQIVASKDLSFDTSILTNNVMPTAQMSPLFTGTQQDMYPSPERILQAMLTPSLGFALGNNSLDFANAQTNGLLQTPLISPSSSLLQSLMTAQNATNPLPKKPENRPPVVSQTLKATKRRLFTDDERARAEAANLNNEERIDMSDLEAFAQTFKKQRIKFGFTQGDVGVALGKRYGTDFSQTTISRFEALNLSFKNMCKLRPLLKEWLADVEAAIEGGATITDLIERRSSSALQPPTVHDIHVFQATSEASNSPVPVIQNLLVNRDQHVKRRRKRTNLDLNQRASLDAYFNMNPRPDHDRMTEIANALELDRDVVRVWFCNRRQKMRRVDEPVEGEVATPSVSPIFANLTTLEQFQEVAKLAQAQHNIDDSDETSGSPDAQSVNLDIKLEPQFSQFT</sequence>
<dbReference type="InterPro" id="IPR050255">
    <property type="entry name" value="POU_domain_TF"/>
</dbReference>
<evidence type="ECO:0000256" key="8">
    <source>
        <dbReference type="SAM" id="MobiDB-lite"/>
    </source>
</evidence>
<dbReference type="Pfam" id="PF00046">
    <property type="entry name" value="Homeodomain"/>
    <property type="match status" value="1"/>
</dbReference>
<comment type="subcellular location">
    <subcellularLocation>
        <location evidence="1 5 6">Nucleus</location>
    </subcellularLocation>
</comment>
<feature type="compositionally biased region" description="Polar residues" evidence="8">
    <location>
        <begin position="93"/>
        <end position="104"/>
    </location>
</feature>
<dbReference type="InterPro" id="IPR009057">
    <property type="entry name" value="Homeodomain-like_sf"/>
</dbReference>
<keyword evidence="12" id="KW-1185">Reference proteome</keyword>
<evidence type="ECO:0000313" key="12">
    <source>
        <dbReference type="Proteomes" id="UP001152747"/>
    </source>
</evidence>
<evidence type="ECO:0000256" key="3">
    <source>
        <dbReference type="ARBA" id="ARBA00023155"/>
    </source>
</evidence>